<dbReference type="EnsemblPlants" id="OMERI01G19760.1">
    <property type="protein sequence ID" value="OMERI01G19760.1"/>
    <property type="gene ID" value="OMERI01G19760"/>
</dbReference>
<dbReference type="Proteomes" id="UP000008021">
    <property type="component" value="Chromosome 1"/>
</dbReference>
<evidence type="ECO:0000259" key="2">
    <source>
        <dbReference type="Pfam" id="PF24758"/>
    </source>
</evidence>
<sequence length="265" mass="30692">MSSMSSRMKAMVTSILFFHPGPFSIICLICSSMGSHDDMLRSWFRAFADKHLEELAFLNPHYPNDVMLPNTGIVPCTHTFRELREICLHCCILHEWDVKNLLTCSPKVEKLLLIGSSCGWLLRLDDLVLVFTPCLECLILWKDDALYWRDSKKIKICSTLKLQSEHTNMVNLEFWKEVGFIQCVRSSINKVIFDDFSGDECELALLTFVAHNTTNQLEQIYIIPSKKDPNFYREFFGECHKSFTIIDIICLLHIAGYKFVQHKVL</sequence>
<evidence type="ECO:0000313" key="4">
    <source>
        <dbReference type="Proteomes" id="UP000008021"/>
    </source>
</evidence>
<dbReference type="InterPro" id="IPR055411">
    <property type="entry name" value="LRR_FXL15/At3g58940/PEG3-like"/>
</dbReference>
<feature type="domain" description="F-box/LRR-repeat protein 15/At3g58940/PEG3-like LRR" evidence="2">
    <location>
        <begin position="73"/>
        <end position="163"/>
    </location>
</feature>
<evidence type="ECO:0000259" key="1">
    <source>
        <dbReference type="Pfam" id="PF08387"/>
    </source>
</evidence>
<dbReference type="HOGENOM" id="CLU_1051204_0_0_1"/>
<dbReference type="PANTHER" id="PTHR32141:SF179">
    <property type="entry name" value="F-BOX DOMAIN-CONTAINING PROTEIN"/>
    <property type="match status" value="1"/>
</dbReference>
<feature type="domain" description="FBD" evidence="1">
    <location>
        <begin position="180"/>
        <end position="213"/>
    </location>
</feature>
<dbReference type="InterPro" id="IPR006566">
    <property type="entry name" value="FBD"/>
</dbReference>
<keyword evidence="4" id="KW-1185">Reference proteome</keyword>
<organism evidence="3">
    <name type="scientific">Oryza meridionalis</name>
    <dbReference type="NCBI Taxonomy" id="40149"/>
    <lineage>
        <taxon>Eukaryota</taxon>
        <taxon>Viridiplantae</taxon>
        <taxon>Streptophyta</taxon>
        <taxon>Embryophyta</taxon>
        <taxon>Tracheophyta</taxon>
        <taxon>Spermatophyta</taxon>
        <taxon>Magnoliopsida</taxon>
        <taxon>Liliopsida</taxon>
        <taxon>Poales</taxon>
        <taxon>Poaceae</taxon>
        <taxon>BOP clade</taxon>
        <taxon>Oryzoideae</taxon>
        <taxon>Oryzeae</taxon>
        <taxon>Oryzinae</taxon>
        <taxon>Oryza</taxon>
    </lineage>
</organism>
<dbReference type="InterPro" id="IPR055302">
    <property type="entry name" value="F-box_dom-containing"/>
</dbReference>
<dbReference type="Pfam" id="PF24758">
    <property type="entry name" value="LRR_At5g56370"/>
    <property type="match status" value="1"/>
</dbReference>
<reference evidence="3" key="1">
    <citation type="submission" date="2015-04" db="UniProtKB">
        <authorList>
            <consortium name="EnsemblPlants"/>
        </authorList>
    </citation>
    <scope>IDENTIFICATION</scope>
</reference>
<name>A0A0E0C468_9ORYZ</name>
<dbReference type="AlphaFoldDB" id="A0A0E0C468"/>
<reference evidence="3" key="2">
    <citation type="submission" date="2018-05" db="EMBL/GenBank/DDBJ databases">
        <title>OmerRS3 (Oryza meridionalis Reference Sequence Version 3).</title>
        <authorList>
            <person name="Zhang J."/>
            <person name="Kudrna D."/>
            <person name="Lee S."/>
            <person name="Talag J."/>
            <person name="Welchert J."/>
            <person name="Wing R.A."/>
        </authorList>
    </citation>
    <scope>NUCLEOTIDE SEQUENCE [LARGE SCALE GENOMIC DNA]</scope>
    <source>
        <strain evidence="3">cv. OR44</strain>
    </source>
</reference>
<proteinExistence type="predicted"/>
<dbReference type="Pfam" id="PF08387">
    <property type="entry name" value="FBD"/>
    <property type="match status" value="1"/>
</dbReference>
<dbReference type="PANTHER" id="PTHR32141">
    <property type="match status" value="1"/>
</dbReference>
<evidence type="ECO:0000313" key="3">
    <source>
        <dbReference type="EnsemblPlants" id="OMERI01G19760.1"/>
    </source>
</evidence>
<accession>A0A0E0C468</accession>
<protein>
    <submittedName>
        <fullName evidence="3">Uncharacterized protein</fullName>
    </submittedName>
</protein>
<dbReference type="Gramene" id="OMERI01G19760.1">
    <property type="protein sequence ID" value="OMERI01G19760.1"/>
    <property type="gene ID" value="OMERI01G19760"/>
</dbReference>